<dbReference type="SUPFAM" id="SSF51735">
    <property type="entry name" value="NAD(P)-binding Rossmann-fold domains"/>
    <property type="match status" value="1"/>
</dbReference>
<evidence type="ECO:0000313" key="5">
    <source>
        <dbReference type="EMBL" id="GCA71028.1"/>
    </source>
</evidence>
<name>A0A5A5R7M9_MICAE</name>
<reference evidence="5 6" key="1">
    <citation type="submission" date="2018-09" db="EMBL/GenBank/DDBJ databases">
        <title>Evolutionary history of phycoerythrin pigmentation in the water bloom-forming cyanobacterium Microcystis aeruginosa.</title>
        <authorList>
            <person name="Tanabe Y."/>
            <person name="Tanabe Y."/>
            <person name="Yamaguchi H."/>
        </authorList>
    </citation>
    <scope>NUCLEOTIDE SEQUENCE [LARGE SCALE GENOMIC DNA]</scope>
    <source>
        <strain evidence="5 6">NIES-2519</strain>
    </source>
</reference>
<dbReference type="PANTHER" id="PTHR43976">
    <property type="entry name" value="SHORT CHAIN DEHYDROGENASE"/>
    <property type="match status" value="1"/>
</dbReference>
<dbReference type="SMART" id="SM00822">
    <property type="entry name" value="PKS_KR"/>
    <property type="match status" value="1"/>
</dbReference>
<dbReference type="AlphaFoldDB" id="A0A5A5R7M9"/>
<dbReference type="InterPro" id="IPR020904">
    <property type="entry name" value="Sc_DH/Rdtase_CS"/>
</dbReference>
<feature type="domain" description="Ketoreductase" evidence="4">
    <location>
        <begin position="8"/>
        <end position="189"/>
    </location>
</feature>
<comment type="similarity">
    <text evidence="1 3">Belongs to the short-chain dehydrogenases/reductases (SDR) family.</text>
</comment>
<dbReference type="Proteomes" id="UP000323569">
    <property type="component" value="Unassembled WGS sequence"/>
</dbReference>
<dbReference type="PANTHER" id="PTHR43976:SF16">
    <property type="entry name" value="SHORT-CHAIN DEHYDROGENASE_REDUCTASE FAMILY PROTEIN"/>
    <property type="match status" value="1"/>
</dbReference>
<dbReference type="PRINTS" id="PR00080">
    <property type="entry name" value="SDRFAMILY"/>
</dbReference>
<evidence type="ECO:0000313" key="6">
    <source>
        <dbReference type="Proteomes" id="UP000323569"/>
    </source>
</evidence>
<gene>
    <name evidence="5" type="primary">cpnA</name>
    <name evidence="5" type="ORF">MiYa_02565</name>
</gene>
<sequence length="281" mass="30026">MTNNLNDKVVLITGVSAGLGLALAKKLLTEGAYVAGTLRNREQIAQFEDLNTLKAFGVEMDITDHDAVESGVQKVLDRFGRIDVLANNAGSGMVGAVEETSEEEVKRIFDVNFFGGLRLIQAVLPTMRQQQSGHILQFSAVGGFIGYPGLGVYCAAKAATDILGEVLAQELEPFNIKTTVLTIGIFRTEFPAKASSTAKILPEYVGTPASKLRDLFGSLTGKQPNDPDKGADLIVQVLKSDHSPLHLPLGGDAIGVMRGKIAKLQEDIAAWENLAGKTAYE</sequence>
<dbReference type="GO" id="GO:0055041">
    <property type="term" value="F:cyclopentanol dehydrogenase activity"/>
    <property type="evidence" value="ECO:0007669"/>
    <property type="project" value="UniProtKB-EC"/>
</dbReference>
<dbReference type="EMBL" id="BHVO01000042">
    <property type="protein sequence ID" value="GCA71028.1"/>
    <property type="molecule type" value="Genomic_DNA"/>
</dbReference>
<accession>A0A5A5R7M9</accession>
<dbReference type="InterPro" id="IPR057326">
    <property type="entry name" value="KR_dom"/>
</dbReference>
<evidence type="ECO:0000256" key="3">
    <source>
        <dbReference type="RuleBase" id="RU000363"/>
    </source>
</evidence>
<comment type="caution">
    <text evidence="5">The sequence shown here is derived from an EMBL/GenBank/DDBJ whole genome shotgun (WGS) entry which is preliminary data.</text>
</comment>
<protein>
    <submittedName>
        <fullName evidence="5">Cyclopentanol dehydrogenase</fullName>
        <ecNumber evidence="5">1.1.1.163</ecNumber>
    </submittedName>
</protein>
<dbReference type="InterPro" id="IPR002347">
    <property type="entry name" value="SDR_fam"/>
</dbReference>
<dbReference type="EC" id="1.1.1.163" evidence="5"/>
<evidence type="ECO:0000256" key="2">
    <source>
        <dbReference type="ARBA" id="ARBA00023002"/>
    </source>
</evidence>
<dbReference type="PROSITE" id="PS00061">
    <property type="entry name" value="ADH_SHORT"/>
    <property type="match status" value="1"/>
</dbReference>
<dbReference type="InterPro" id="IPR051911">
    <property type="entry name" value="SDR_oxidoreductase"/>
</dbReference>
<dbReference type="CDD" id="cd05374">
    <property type="entry name" value="17beta-HSD-like_SDR_c"/>
    <property type="match status" value="1"/>
</dbReference>
<evidence type="ECO:0000256" key="1">
    <source>
        <dbReference type="ARBA" id="ARBA00006484"/>
    </source>
</evidence>
<evidence type="ECO:0000259" key="4">
    <source>
        <dbReference type="SMART" id="SM00822"/>
    </source>
</evidence>
<dbReference type="RefSeq" id="WP_110543582.1">
    <property type="nucleotide sequence ID" value="NZ_BHVO01000042.1"/>
</dbReference>
<dbReference type="InterPro" id="IPR036291">
    <property type="entry name" value="NAD(P)-bd_dom_sf"/>
</dbReference>
<dbReference type="Gene3D" id="3.40.50.720">
    <property type="entry name" value="NAD(P)-binding Rossmann-like Domain"/>
    <property type="match status" value="1"/>
</dbReference>
<organism evidence="5 6">
    <name type="scientific">Microcystis aeruginosa NIES-2519</name>
    <dbReference type="NCBI Taxonomy" id="2303981"/>
    <lineage>
        <taxon>Bacteria</taxon>
        <taxon>Bacillati</taxon>
        <taxon>Cyanobacteriota</taxon>
        <taxon>Cyanophyceae</taxon>
        <taxon>Oscillatoriophycideae</taxon>
        <taxon>Chroococcales</taxon>
        <taxon>Microcystaceae</taxon>
        <taxon>Microcystis</taxon>
    </lineage>
</organism>
<dbReference type="PRINTS" id="PR00081">
    <property type="entry name" value="GDHRDH"/>
</dbReference>
<dbReference type="Pfam" id="PF00106">
    <property type="entry name" value="adh_short"/>
    <property type="match status" value="1"/>
</dbReference>
<keyword evidence="2 5" id="KW-0560">Oxidoreductase</keyword>
<proteinExistence type="inferred from homology"/>